<organism evidence="1 2">
    <name type="scientific">Desulfomarina profundi</name>
    <dbReference type="NCBI Taxonomy" id="2772557"/>
    <lineage>
        <taxon>Bacteria</taxon>
        <taxon>Pseudomonadati</taxon>
        <taxon>Thermodesulfobacteriota</taxon>
        <taxon>Desulfobulbia</taxon>
        <taxon>Desulfobulbales</taxon>
        <taxon>Desulfobulbaceae</taxon>
        <taxon>Desulfomarina</taxon>
    </lineage>
</organism>
<sequence length="151" mass="17415">MFLNDRIVGETPCDVVVQQRKGDYNIYAFKAVKEDYKPARKAFKEQLYYQTVDDVVPEAVHFDLEKRKIYKIHMTSVPSGAVVLLNGEVIGETPFTAIIKERIGSCRTFEFVATKDGYLQVKKELKEFAPQKNGAVFEFPETMHFDLVKQR</sequence>
<dbReference type="Proteomes" id="UP000826725">
    <property type="component" value="Chromosome"/>
</dbReference>
<evidence type="ECO:0000313" key="2">
    <source>
        <dbReference type="Proteomes" id="UP000826725"/>
    </source>
</evidence>
<dbReference type="KEGG" id="dbk:DGMP_02290"/>
<name>A0A8D5FF51_9BACT</name>
<accession>A0A8D5FF51</accession>
<protein>
    <recommendedName>
        <fullName evidence="3">PEGA domain-containing protein</fullName>
    </recommendedName>
</protein>
<reference evidence="1" key="1">
    <citation type="submission" date="2020-09" db="EMBL/GenBank/DDBJ databases">
        <title>Desulfogranum mesoprofundum gen. nov., sp. nov., a novel mesophilic, sulfate-reducing chemolithoautotroph isolated from a deep-sea hydrothermal vent chimney in the Suiyo Seamount.</title>
        <authorList>
            <person name="Hashimoto Y."/>
            <person name="Nakagawa S."/>
        </authorList>
    </citation>
    <scope>NUCLEOTIDE SEQUENCE</scope>
    <source>
        <strain evidence="1">KT2</strain>
    </source>
</reference>
<keyword evidence="2" id="KW-1185">Reference proteome</keyword>
<evidence type="ECO:0000313" key="1">
    <source>
        <dbReference type="EMBL" id="BCL59536.1"/>
    </source>
</evidence>
<evidence type="ECO:0008006" key="3">
    <source>
        <dbReference type="Google" id="ProtNLM"/>
    </source>
</evidence>
<dbReference type="EMBL" id="AP024086">
    <property type="protein sequence ID" value="BCL59536.1"/>
    <property type="molecule type" value="Genomic_DNA"/>
</dbReference>
<gene>
    <name evidence="1" type="ORF">DGMP_02290</name>
</gene>
<proteinExistence type="predicted"/>
<dbReference type="AlphaFoldDB" id="A0A8D5FF51"/>